<dbReference type="GO" id="GO:0003677">
    <property type="term" value="F:DNA binding"/>
    <property type="evidence" value="ECO:0007669"/>
    <property type="project" value="TreeGrafter"/>
</dbReference>
<dbReference type="PRINTS" id="PR00147">
    <property type="entry name" value="DNAPHOTLYASE"/>
</dbReference>
<dbReference type="InterPro" id="IPR006050">
    <property type="entry name" value="DNA_photolyase_N"/>
</dbReference>
<dbReference type="GO" id="GO:0003904">
    <property type="term" value="F:deoxyribodipyrimidine photo-lyase activity"/>
    <property type="evidence" value="ECO:0007669"/>
    <property type="project" value="TreeGrafter"/>
</dbReference>
<dbReference type="InterPro" id="IPR036134">
    <property type="entry name" value="Crypto/Photolyase_FAD-like_sf"/>
</dbReference>
<protein>
    <recommendedName>
        <fullName evidence="4">Photolyase/cryptochrome alpha/beta domain-containing protein</fullName>
    </recommendedName>
</protein>
<dbReference type="InterPro" id="IPR005101">
    <property type="entry name" value="Cryptochr/Photolyase_FAD-bd"/>
</dbReference>
<name>A0A6C0IU32_9ZZZZ</name>
<dbReference type="Gene3D" id="3.40.50.620">
    <property type="entry name" value="HUPs"/>
    <property type="match status" value="1"/>
</dbReference>
<dbReference type="InterPro" id="IPR036155">
    <property type="entry name" value="Crypto/Photolyase_N_sf"/>
</dbReference>
<proteinExistence type="predicted"/>
<comment type="cofactor">
    <cofactor evidence="1">
        <name>FAD</name>
        <dbReference type="ChEBI" id="CHEBI:57692"/>
    </cofactor>
</comment>
<dbReference type="EMBL" id="MN740251">
    <property type="protein sequence ID" value="QHT96060.1"/>
    <property type="molecule type" value="Genomic_DNA"/>
</dbReference>
<evidence type="ECO:0000256" key="3">
    <source>
        <dbReference type="ARBA" id="ARBA00022827"/>
    </source>
</evidence>
<dbReference type="InterPro" id="IPR002081">
    <property type="entry name" value="Cryptochrome/DNA_photolyase_1"/>
</dbReference>
<dbReference type="PANTHER" id="PTHR11455:SF9">
    <property type="entry name" value="CRYPTOCHROME CIRCADIAN CLOCK 5 ISOFORM X1"/>
    <property type="match status" value="1"/>
</dbReference>
<dbReference type="InterPro" id="IPR014729">
    <property type="entry name" value="Rossmann-like_a/b/a_fold"/>
</dbReference>
<dbReference type="Pfam" id="PF03441">
    <property type="entry name" value="FAD_binding_7"/>
    <property type="match status" value="1"/>
</dbReference>
<dbReference type="SUPFAM" id="SSF48173">
    <property type="entry name" value="Cryptochrome/photolyase FAD-binding domain"/>
    <property type="match status" value="1"/>
</dbReference>
<keyword evidence="3" id="KW-0274">FAD</keyword>
<evidence type="ECO:0000259" key="4">
    <source>
        <dbReference type="PROSITE" id="PS51645"/>
    </source>
</evidence>
<dbReference type="Gene3D" id="1.25.40.80">
    <property type="match status" value="1"/>
</dbReference>
<dbReference type="PANTHER" id="PTHR11455">
    <property type="entry name" value="CRYPTOCHROME"/>
    <property type="match status" value="1"/>
</dbReference>
<feature type="domain" description="Photolyase/cryptochrome alpha/beta" evidence="4">
    <location>
        <begin position="10"/>
        <end position="141"/>
    </location>
</feature>
<dbReference type="SUPFAM" id="SSF52425">
    <property type="entry name" value="Cryptochrome/photolyase, N-terminal domain"/>
    <property type="match status" value="1"/>
</dbReference>
<evidence type="ECO:0000256" key="1">
    <source>
        <dbReference type="ARBA" id="ARBA00001974"/>
    </source>
</evidence>
<dbReference type="Gene3D" id="1.10.579.10">
    <property type="entry name" value="DNA Cyclobutane Dipyrimidine Photolyase, subunit A, domain 3"/>
    <property type="match status" value="1"/>
</dbReference>
<reference evidence="5" key="1">
    <citation type="journal article" date="2020" name="Nature">
        <title>Giant virus diversity and host interactions through global metagenomics.</title>
        <authorList>
            <person name="Schulz F."/>
            <person name="Roux S."/>
            <person name="Paez-Espino D."/>
            <person name="Jungbluth S."/>
            <person name="Walsh D.A."/>
            <person name="Denef V.J."/>
            <person name="McMahon K.D."/>
            <person name="Konstantinidis K.T."/>
            <person name="Eloe-Fadrosh E.A."/>
            <person name="Kyrpides N.C."/>
            <person name="Woyke T."/>
        </authorList>
    </citation>
    <scope>NUCLEOTIDE SEQUENCE</scope>
    <source>
        <strain evidence="5">GVMAG-M-3300024301-20</strain>
    </source>
</reference>
<dbReference type="PROSITE" id="PS51645">
    <property type="entry name" value="PHR_CRY_ALPHA_BETA"/>
    <property type="match status" value="1"/>
</dbReference>
<sequence>MSKFEKETFKTGLFIFRRDLRTTDNIGLSKLNEICEKIIPIFIFTPEQVGQTNKFKSDNSVQFMIESLEDLASDIRKDGGNLLTFYGHNEPIIKQLIGLFDIDCIGFNIDYSPYAFKRDTEIVELCTRLNVHISLTHDYYLHPPGSILNGTGHPYQKFTPYYNTASKIHVEIPLRTSKIHFKTGMGQRLPAQINLGQAQTKFVPHINPHLLVHGGRDNALKQMNNASHKSVAHYSKTHDQLIKTTSQLSAYIKFGCISIREVYKNFKGNKAFIRQLYWRDFYASVLTFFPKVLGSAMNPKYNKIHWHYNANWFHAWKNGKTGFPVVDAGIRQLNETGYMHNRARLIVASFLIKTLLISWEKGEEYFATKLVDYDPASNNLNWQWCASSAIDSQPYFRIFNPWNQQENYDPDCEYIKRWVPELANLQSKVIHNWNTEWKNNDKVGYSKPICNYEEQKEKALKMYKDALY</sequence>
<dbReference type="Pfam" id="PF00875">
    <property type="entry name" value="DNA_photolyase"/>
    <property type="match status" value="1"/>
</dbReference>
<dbReference type="AlphaFoldDB" id="A0A6C0IU32"/>
<organism evidence="5">
    <name type="scientific">viral metagenome</name>
    <dbReference type="NCBI Taxonomy" id="1070528"/>
    <lineage>
        <taxon>unclassified sequences</taxon>
        <taxon>metagenomes</taxon>
        <taxon>organismal metagenomes</taxon>
    </lineage>
</organism>
<accession>A0A6C0IU32</accession>
<dbReference type="GO" id="GO:0071949">
    <property type="term" value="F:FAD binding"/>
    <property type="evidence" value="ECO:0007669"/>
    <property type="project" value="TreeGrafter"/>
</dbReference>
<keyword evidence="2" id="KW-0285">Flavoprotein</keyword>
<evidence type="ECO:0000256" key="2">
    <source>
        <dbReference type="ARBA" id="ARBA00022630"/>
    </source>
</evidence>
<evidence type="ECO:0000313" key="5">
    <source>
        <dbReference type="EMBL" id="QHT96060.1"/>
    </source>
</evidence>